<evidence type="ECO:0000313" key="1">
    <source>
        <dbReference type="EMBL" id="KAF2241921.1"/>
    </source>
</evidence>
<protein>
    <submittedName>
        <fullName evidence="1">Uncharacterized protein</fullName>
    </submittedName>
</protein>
<proteinExistence type="predicted"/>
<evidence type="ECO:0000313" key="2">
    <source>
        <dbReference type="Proteomes" id="UP000800094"/>
    </source>
</evidence>
<dbReference type="AlphaFoldDB" id="A0A6A6HV80"/>
<organism evidence="1 2">
    <name type="scientific">Trematosphaeria pertusa</name>
    <dbReference type="NCBI Taxonomy" id="390896"/>
    <lineage>
        <taxon>Eukaryota</taxon>
        <taxon>Fungi</taxon>
        <taxon>Dikarya</taxon>
        <taxon>Ascomycota</taxon>
        <taxon>Pezizomycotina</taxon>
        <taxon>Dothideomycetes</taxon>
        <taxon>Pleosporomycetidae</taxon>
        <taxon>Pleosporales</taxon>
        <taxon>Massarineae</taxon>
        <taxon>Trematosphaeriaceae</taxon>
        <taxon>Trematosphaeria</taxon>
    </lineage>
</organism>
<dbReference type="EMBL" id="ML987209">
    <property type="protein sequence ID" value="KAF2241921.1"/>
    <property type="molecule type" value="Genomic_DNA"/>
</dbReference>
<dbReference type="RefSeq" id="XP_033676925.1">
    <property type="nucleotide sequence ID" value="XM_033820150.1"/>
</dbReference>
<sequence length="308" mass="34405">MPSLFDLPQELQDEIISLVIHTPITLPRNIKRCRSCDYEAWPNGHHVFAPDAKAAYLPSALPLLLTISKLHNDTMGCLERKWPTLQLDVAIIDKTWVWPTWRSIPPKSDMPLEALHVNIVLACTEDSMGRERRWNALPRGKTLWGVILRFLAVGPIEEAGHDVSPAIIAASRNKRHPRHVAISTLYLDMDTSKCQTGNKTLSEEDIPIRAIDGMAHLTNDPLYPVDAESATNYMLKVLGSLHAGLLYGCESGLGPFVERVGKVVGRIDGHVVNRLNIGDYLMPGPDGDHTRPGFAWKAERSAVRRDYF</sequence>
<dbReference type="Proteomes" id="UP000800094">
    <property type="component" value="Unassembled WGS sequence"/>
</dbReference>
<dbReference type="OrthoDB" id="2823490at2759"/>
<dbReference type="GeneID" id="54573480"/>
<gene>
    <name evidence="1" type="ORF">BU26DRAFT_161886</name>
</gene>
<reference evidence="1" key="1">
    <citation type="journal article" date="2020" name="Stud. Mycol.">
        <title>101 Dothideomycetes genomes: a test case for predicting lifestyles and emergence of pathogens.</title>
        <authorList>
            <person name="Haridas S."/>
            <person name="Albert R."/>
            <person name="Binder M."/>
            <person name="Bloem J."/>
            <person name="Labutti K."/>
            <person name="Salamov A."/>
            <person name="Andreopoulos B."/>
            <person name="Baker S."/>
            <person name="Barry K."/>
            <person name="Bills G."/>
            <person name="Bluhm B."/>
            <person name="Cannon C."/>
            <person name="Castanera R."/>
            <person name="Culley D."/>
            <person name="Daum C."/>
            <person name="Ezra D."/>
            <person name="Gonzalez J."/>
            <person name="Henrissat B."/>
            <person name="Kuo A."/>
            <person name="Liang C."/>
            <person name="Lipzen A."/>
            <person name="Lutzoni F."/>
            <person name="Magnuson J."/>
            <person name="Mondo S."/>
            <person name="Nolan M."/>
            <person name="Ohm R."/>
            <person name="Pangilinan J."/>
            <person name="Park H.-J."/>
            <person name="Ramirez L."/>
            <person name="Alfaro M."/>
            <person name="Sun H."/>
            <person name="Tritt A."/>
            <person name="Yoshinaga Y."/>
            <person name="Zwiers L.-H."/>
            <person name="Turgeon B."/>
            <person name="Goodwin S."/>
            <person name="Spatafora J."/>
            <person name="Crous P."/>
            <person name="Grigoriev I."/>
        </authorList>
    </citation>
    <scope>NUCLEOTIDE SEQUENCE</scope>
    <source>
        <strain evidence="1">CBS 122368</strain>
    </source>
</reference>
<keyword evidence="2" id="KW-1185">Reference proteome</keyword>
<accession>A0A6A6HV80</accession>
<name>A0A6A6HV80_9PLEO</name>